<dbReference type="AlphaFoldDB" id="A0A202E3K0"/>
<dbReference type="InterPro" id="IPR011009">
    <property type="entry name" value="Kinase-like_dom_sf"/>
</dbReference>
<comment type="caution">
    <text evidence="9">The sequence shown here is derived from an EMBL/GenBank/DDBJ whole genome shotgun (WGS) entry which is preliminary data.</text>
</comment>
<evidence type="ECO:0000256" key="4">
    <source>
        <dbReference type="ARBA" id="ARBA00022741"/>
    </source>
</evidence>
<evidence type="ECO:0000256" key="3">
    <source>
        <dbReference type="ARBA" id="ARBA00022679"/>
    </source>
</evidence>
<dbReference type="EMBL" id="MWPH01000006">
    <property type="protein sequence ID" value="OVE82822.1"/>
    <property type="molecule type" value="Genomic_DNA"/>
</dbReference>
<gene>
    <name evidence="9" type="ORF">B2G88_18690</name>
</gene>
<keyword evidence="10" id="KW-1185">Reference proteome</keyword>
<dbReference type="SMART" id="SM00220">
    <property type="entry name" value="S_TKc"/>
    <property type="match status" value="1"/>
</dbReference>
<dbReference type="Pfam" id="PF00069">
    <property type="entry name" value="Pkinase"/>
    <property type="match status" value="1"/>
</dbReference>
<keyword evidence="5" id="KW-0418">Kinase</keyword>
<evidence type="ECO:0000256" key="1">
    <source>
        <dbReference type="ARBA" id="ARBA00010886"/>
    </source>
</evidence>
<dbReference type="EC" id="2.7.11.1" evidence="2"/>
<organism evidence="9 10">
    <name type="scientific">Natronolimnobius baerhuensis</name>
    <dbReference type="NCBI Taxonomy" id="253108"/>
    <lineage>
        <taxon>Archaea</taxon>
        <taxon>Methanobacteriati</taxon>
        <taxon>Methanobacteriota</taxon>
        <taxon>Stenosarchaea group</taxon>
        <taxon>Halobacteria</taxon>
        <taxon>Halobacteriales</taxon>
        <taxon>Natrialbaceae</taxon>
        <taxon>Natronolimnobius</taxon>
    </lineage>
</organism>
<evidence type="ECO:0000256" key="6">
    <source>
        <dbReference type="ARBA" id="ARBA00022840"/>
    </source>
</evidence>
<dbReference type="Pfam" id="PF14470">
    <property type="entry name" value="bPH_3"/>
    <property type="match status" value="1"/>
</dbReference>
<evidence type="ECO:0000256" key="5">
    <source>
        <dbReference type="ARBA" id="ARBA00022777"/>
    </source>
</evidence>
<evidence type="ECO:0000313" key="10">
    <source>
        <dbReference type="Proteomes" id="UP000196084"/>
    </source>
</evidence>
<proteinExistence type="inferred from homology"/>
<keyword evidence="3" id="KW-0808">Transferase</keyword>
<evidence type="ECO:0000256" key="2">
    <source>
        <dbReference type="ARBA" id="ARBA00012513"/>
    </source>
</evidence>
<dbReference type="SUPFAM" id="SSF56112">
    <property type="entry name" value="Protein kinase-like (PK-like)"/>
    <property type="match status" value="1"/>
</dbReference>
<accession>A0A202E3K0</accession>
<dbReference type="Gene3D" id="3.30.200.20">
    <property type="entry name" value="Phosphorylase Kinase, domain 1"/>
    <property type="match status" value="1"/>
</dbReference>
<dbReference type="PROSITE" id="PS00107">
    <property type="entry name" value="PROTEIN_KINASE_ATP"/>
    <property type="match status" value="1"/>
</dbReference>
<feature type="region of interest" description="Disordered" evidence="7">
    <location>
        <begin position="1"/>
        <end position="29"/>
    </location>
</feature>
<dbReference type="PROSITE" id="PS50011">
    <property type="entry name" value="PROTEIN_KINASE_DOM"/>
    <property type="match status" value="1"/>
</dbReference>
<protein>
    <recommendedName>
        <fullName evidence="2">non-specific serine/threonine protein kinase</fullName>
        <ecNumber evidence="2">2.7.11.1</ecNumber>
    </recommendedName>
</protein>
<reference evidence="9 10" key="1">
    <citation type="submission" date="2017-02" db="EMBL/GenBank/DDBJ databases">
        <title>Natronthermophilus aegyptiacus gen. nov.,sp. nov., an aerobic, extremely halophilic alkalithermophilic archaeon isolated from the athalassohaline Wadi An Natrun, Egypt.</title>
        <authorList>
            <person name="Zhao B."/>
        </authorList>
    </citation>
    <scope>NUCLEOTIDE SEQUENCE [LARGE SCALE GENOMIC DNA]</scope>
    <source>
        <strain evidence="9 10">CGMCC 1.3597</strain>
    </source>
</reference>
<dbReference type="CDD" id="cd14014">
    <property type="entry name" value="STKc_PknB_like"/>
    <property type="match status" value="1"/>
</dbReference>
<dbReference type="OrthoDB" id="117685at2157"/>
<evidence type="ECO:0000313" key="9">
    <source>
        <dbReference type="EMBL" id="OVE82822.1"/>
    </source>
</evidence>
<dbReference type="GO" id="GO:0005524">
    <property type="term" value="F:ATP binding"/>
    <property type="evidence" value="ECO:0007669"/>
    <property type="project" value="UniProtKB-KW"/>
</dbReference>
<dbReference type="InterPro" id="IPR000719">
    <property type="entry name" value="Prot_kinase_dom"/>
</dbReference>
<name>A0A202E3K0_9EURY</name>
<keyword evidence="4" id="KW-0547">Nucleotide-binding</keyword>
<keyword evidence="6" id="KW-0067">ATP-binding</keyword>
<dbReference type="InterPro" id="IPR039519">
    <property type="entry name" value="YokE-like_PH"/>
</dbReference>
<feature type="region of interest" description="Disordered" evidence="7">
    <location>
        <begin position="568"/>
        <end position="590"/>
    </location>
</feature>
<dbReference type="InterPro" id="IPR017441">
    <property type="entry name" value="Protein_kinase_ATP_BS"/>
</dbReference>
<dbReference type="PROSITE" id="PS00108">
    <property type="entry name" value="PROTEIN_KINASE_ST"/>
    <property type="match status" value="1"/>
</dbReference>
<dbReference type="InterPro" id="IPR008271">
    <property type="entry name" value="Ser/Thr_kinase_AS"/>
</dbReference>
<evidence type="ECO:0000256" key="7">
    <source>
        <dbReference type="SAM" id="MobiDB-lite"/>
    </source>
</evidence>
<comment type="similarity">
    <text evidence="1">Belongs to the protein kinase superfamily. NEK Ser/Thr protein kinase family. NIMA subfamily.</text>
</comment>
<evidence type="ECO:0000259" key="8">
    <source>
        <dbReference type="PROSITE" id="PS50011"/>
    </source>
</evidence>
<dbReference type="GO" id="GO:0004674">
    <property type="term" value="F:protein serine/threonine kinase activity"/>
    <property type="evidence" value="ECO:0007669"/>
    <property type="project" value="UniProtKB-EC"/>
</dbReference>
<sequence>MESSVESFSKDVQDKPQPTPSTPEELAAAASGTIQSKQLTHTGGFLTQHLYDKPPIKIFEPAERPEFFFRNQTKGFRITKPGGREVTPHHVSFSDDEEGSRHLIVTNERLIYLIGRKKGDEIQYFDYEEIQNPSSKKPIFFDKLSFELDDGTQYSFAPQENQDEVGEAKEYIQEQILEAKIGGYKVADNCYQEGKDAERTGDYHLALEHAEVGLSELEDVEESVHLVSTIDQSEIFDLRKSLSEVKFTSLRQIGVKALADGKYTASKESPSAALPSIREALKNLNAAVDWAKQPNLRTHVKEVEDQWDTARELEFDLLSTLVENSLQRATDEADHGNYRNAVEHVRSANASLDQAVEHANEHDYETEPYQRFRKQLVENGSDWEQKMLVTRINSALNAEPAGYDDALEQLGSVLGQFSEVRLVDDHQLDFLKQEAREAYLSVSIQGTTYLLEEGERHLESEAYARATDAFDEAAEVAATAATRAKPWDDIETDELTAVASMVETRKAEVEVTRINERIGDGIAAFEDGSYESAYETFTAVGEETVEIQGEIADPDDADQLAHLQSVASDNARKAQRASLGIGTENPTMREPNQVATVALEQPDARHQSSGARIQATETIVSAVGSTIATEIPGAPDLEFAYDRLDRDESIGRGGNADVYCATVTVDGTTHTVALKEPRIQGTIGTQVVEEFTQEAETWAKLDDHDHIVGVIDWGSQPLPWIAMEHMDGGHVGDRAGEMPFDHALWTAIVTAEAVRHAHRRGVAHLDLKPENILFRSVTDGWDVPKVADWGLSKHLLEHSKSIEGLSPHYAAPEQFDDNYGSADDITDVCQLGSVYYELFTGRPPFEGQPARVMNKVLTEAPQPPSELADVPPELDEILLTAMAKEKVDRYESVLYLRDALQELYDDQYQQE</sequence>
<dbReference type="Gene3D" id="1.10.510.10">
    <property type="entry name" value="Transferase(Phosphotransferase) domain 1"/>
    <property type="match status" value="1"/>
</dbReference>
<feature type="domain" description="Protein kinase" evidence="8">
    <location>
        <begin position="644"/>
        <end position="904"/>
    </location>
</feature>
<dbReference type="Proteomes" id="UP000196084">
    <property type="component" value="Unassembled WGS sequence"/>
</dbReference>
<dbReference type="PANTHER" id="PTHR43671">
    <property type="entry name" value="SERINE/THREONINE-PROTEIN KINASE NEK"/>
    <property type="match status" value="1"/>
</dbReference>
<dbReference type="PANTHER" id="PTHR43671:SF13">
    <property type="entry name" value="SERINE_THREONINE-PROTEIN KINASE NEK2"/>
    <property type="match status" value="1"/>
</dbReference>
<dbReference type="InterPro" id="IPR050660">
    <property type="entry name" value="NEK_Ser/Thr_kinase"/>
</dbReference>